<dbReference type="PANTHER" id="PTHR12682">
    <property type="entry name" value="ARCHEASE"/>
    <property type="match status" value="1"/>
</dbReference>
<evidence type="ECO:0000313" key="6">
    <source>
        <dbReference type="EMBL" id="KPJ62192.1"/>
    </source>
</evidence>
<feature type="domain" description="Archease" evidence="5">
    <location>
        <begin position="6"/>
        <end position="140"/>
    </location>
</feature>
<protein>
    <recommendedName>
        <fullName evidence="5">Archease domain-containing protein</fullName>
    </recommendedName>
</protein>
<sequence>MRRPIFRDIEHTADKALEARGEDLPHLFESAAYGMFDVMVDLNTVRPARQWRIELDAESLEELFAAWLKELLFVSEVDEAVPCEFDVKELGEWHVRADVRGGPLGPEAVRRGAQVKAVTYHNLLVEREDDGWRALVTFDV</sequence>
<evidence type="ECO:0000256" key="2">
    <source>
        <dbReference type="ARBA" id="ARBA00022694"/>
    </source>
</evidence>
<dbReference type="Gene3D" id="3.55.10.10">
    <property type="entry name" value="Archease domain"/>
    <property type="match status" value="1"/>
</dbReference>
<dbReference type="SUPFAM" id="SSF69819">
    <property type="entry name" value="MTH1598-like"/>
    <property type="match status" value="1"/>
</dbReference>
<keyword evidence="4" id="KW-0106">Calcium</keyword>
<evidence type="ECO:0000256" key="3">
    <source>
        <dbReference type="ARBA" id="ARBA00022723"/>
    </source>
</evidence>
<evidence type="ECO:0000259" key="5">
    <source>
        <dbReference type="Pfam" id="PF01951"/>
    </source>
</evidence>
<evidence type="ECO:0000256" key="1">
    <source>
        <dbReference type="ARBA" id="ARBA00007963"/>
    </source>
</evidence>
<keyword evidence="3" id="KW-0479">Metal-binding</keyword>
<dbReference type="EMBL" id="LIZY01000127">
    <property type="protein sequence ID" value="KPJ62192.1"/>
    <property type="molecule type" value="Genomic_DNA"/>
</dbReference>
<dbReference type="Pfam" id="PF01951">
    <property type="entry name" value="Archease"/>
    <property type="match status" value="1"/>
</dbReference>
<dbReference type="Proteomes" id="UP000052020">
    <property type="component" value="Unassembled WGS sequence"/>
</dbReference>
<dbReference type="InterPro" id="IPR036820">
    <property type="entry name" value="Archease_dom_sf"/>
</dbReference>
<evidence type="ECO:0000256" key="4">
    <source>
        <dbReference type="ARBA" id="ARBA00022837"/>
    </source>
</evidence>
<dbReference type="PANTHER" id="PTHR12682:SF11">
    <property type="entry name" value="PROTEIN ARCHEASE"/>
    <property type="match status" value="1"/>
</dbReference>
<dbReference type="GO" id="GO:0046872">
    <property type="term" value="F:metal ion binding"/>
    <property type="evidence" value="ECO:0007669"/>
    <property type="project" value="UniProtKB-KW"/>
</dbReference>
<organism evidence="6 7">
    <name type="scientific">candidate division KD3-62 bacterium DG_56</name>
    <dbReference type="NCBI Taxonomy" id="1704032"/>
    <lineage>
        <taxon>Bacteria</taxon>
        <taxon>candidate division KD3-62</taxon>
    </lineage>
</organism>
<dbReference type="GO" id="GO:0008033">
    <property type="term" value="P:tRNA processing"/>
    <property type="evidence" value="ECO:0007669"/>
    <property type="project" value="UniProtKB-KW"/>
</dbReference>
<gene>
    <name evidence="6" type="ORF">AMK68_05185</name>
</gene>
<comment type="caution">
    <text evidence="6">The sequence shown here is derived from an EMBL/GenBank/DDBJ whole genome shotgun (WGS) entry which is preliminary data.</text>
</comment>
<comment type="similarity">
    <text evidence="1">Belongs to the archease family.</text>
</comment>
<name>A0A0S7XIA1_9BACT</name>
<evidence type="ECO:0000313" key="7">
    <source>
        <dbReference type="Proteomes" id="UP000052020"/>
    </source>
</evidence>
<reference evidence="6 7" key="1">
    <citation type="journal article" date="2015" name="Microbiome">
        <title>Genomic resolution of linkages in carbon, nitrogen, and sulfur cycling among widespread estuary sediment bacteria.</title>
        <authorList>
            <person name="Baker B.J."/>
            <person name="Lazar C.S."/>
            <person name="Teske A.P."/>
            <person name="Dick G.J."/>
        </authorList>
    </citation>
    <scope>NUCLEOTIDE SEQUENCE [LARGE SCALE GENOMIC DNA]</scope>
    <source>
        <strain evidence="6">DG_56</strain>
    </source>
</reference>
<proteinExistence type="inferred from homology"/>
<accession>A0A0S7XIA1</accession>
<dbReference type="AlphaFoldDB" id="A0A0S7XIA1"/>
<dbReference type="InterPro" id="IPR002804">
    <property type="entry name" value="Archease"/>
</dbReference>
<dbReference type="InterPro" id="IPR023572">
    <property type="entry name" value="Archease_dom"/>
</dbReference>
<keyword evidence="2" id="KW-0819">tRNA processing</keyword>